<protein>
    <recommendedName>
        <fullName evidence="3">Prolyl 4-hydroxylase alpha subunit Fe(2+) 2OG dioxygenase domain-containing protein</fullName>
    </recommendedName>
</protein>
<accession>A0A5C1AH48</accession>
<dbReference type="OrthoDB" id="8835886at2"/>
<proteinExistence type="predicted"/>
<evidence type="ECO:0000313" key="1">
    <source>
        <dbReference type="EMBL" id="QEL17316.1"/>
    </source>
</evidence>
<dbReference type="Gene3D" id="2.60.120.620">
    <property type="entry name" value="q2cbj1_9rhob like domain"/>
    <property type="match status" value="1"/>
</dbReference>
<sequence>MNHHYVIAENFFDGAEEMRSAFEEHFNTPHKHTPNHQIWNYWYVPGAYTYMRTNPTKLMPQALVERFMQRLNGWAMGALGLTTNLIPWMSLYVNGCGQTLHNDAAAGQMGFVYSITRWDDRPFLGGETILFHPANYWQTERMKQSGAGTNFYDLVPSKFNQLVLFDDRVIHGVQTIQGTMNPLHGRVVIHGHLKAESLALGGPLTAEAAMPVLRQTMEKVAALTHESVAYVNGFMTVRLTIGPDGRVTLVQPLCDRLLALTPDVPRVETYRRSVLNMLGETVFPAADGESQLTLPVVVVG</sequence>
<evidence type="ECO:0000313" key="2">
    <source>
        <dbReference type="Proteomes" id="UP000324974"/>
    </source>
</evidence>
<reference evidence="2" key="1">
    <citation type="submission" date="2019-08" db="EMBL/GenBank/DDBJ databases">
        <title>Limnoglobus roseus gen. nov., sp. nov., a novel freshwater planctomycete with a giant genome from the family Gemmataceae.</title>
        <authorList>
            <person name="Kulichevskaya I.S."/>
            <person name="Naumoff D.G."/>
            <person name="Miroshnikov K."/>
            <person name="Ivanova A."/>
            <person name="Philippov D.A."/>
            <person name="Hakobyan A."/>
            <person name="Rijpstra I.C."/>
            <person name="Sinninghe Damste J.S."/>
            <person name="Liesack W."/>
            <person name="Dedysh S.N."/>
        </authorList>
    </citation>
    <scope>NUCLEOTIDE SEQUENCE [LARGE SCALE GENOMIC DNA]</scope>
    <source>
        <strain evidence="2">PX52</strain>
    </source>
</reference>
<dbReference type="RefSeq" id="WP_149111944.1">
    <property type="nucleotide sequence ID" value="NZ_CP042425.1"/>
</dbReference>
<dbReference type="EMBL" id="CP042425">
    <property type="protein sequence ID" value="QEL17316.1"/>
    <property type="molecule type" value="Genomic_DNA"/>
</dbReference>
<keyword evidence="2" id="KW-1185">Reference proteome</keyword>
<gene>
    <name evidence="1" type="ORF">PX52LOC_04299</name>
</gene>
<evidence type="ECO:0008006" key="3">
    <source>
        <dbReference type="Google" id="ProtNLM"/>
    </source>
</evidence>
<dbReference type="Proteomes" id="UP000324974">
    <property type="component" value="Chromosome"/>
</dbReference>
<name>A0A5C1AH48_9BACT</name>
<dbReference type="AlphaFoldDB" id="A0A5C1AH48"/>
<organism evidence="1 2">
    <name type="scientific">Limnoglobus roseus</name>
    <dbReference type="NCBI Taxonomy" id="2598579"/>
    <lineage>
        <taxon>Bacteria</taxon>
        <taxon>Pseudomonadati</taxon>
        <taxon>Planctomycetota</taxon>
        <taxon>Planctomycetia</taxon>
        <taxon>Gemmatales</taxon>
        <taxon>Gemmataceae</taxon>
        <taxon>Limnoglobus</taxon>
    </lineage>
</organism>
<dbReference type="KEGG" id="lrs:PX52LOC_04299"/>